<gene>
    <name evidence="2" type="ORF">RFM27_25365</name>
</gene>
<dbReference type="Proteomes" id="UP001271780">
    <property type="component" value="Unassembled WGS sequence"/>
</dbReference>
<feature type="compositionally biased region" description="Basic residues" evidence="1">
    <location>
        <begin position="59"/>
        <end position="70"/>
    </location>
</feature>
<accession>A0ABU4XKZ8</accession>
<evidence type="ECO:0000313" key="3">
    <source>
        <dbReference type="Proteomes" id="UP001271780"/>
    </source>
</evidence>
<keyword evidence="3" id="KW-1185">Reference proteome</keyword>
<reference evidence="2 3" key="1">
    <citation type="submission" date="2023-08" db="EMBL/GenBank/DDBJ databases">
        <title>Implementing the SeqCode for naming new Mesorhizobium species isolated from Vachellia karroo root nodules.</title>
        <authorList>
            <person name="Van Lill M."/>
        </authorList>
    </citation>
    <scope>NUCLEOTIDE SEQUENCE [LARGE SCALE GENOMIC DNA]</scope>
    <source>
        <strain evidence="2 3">VK23A</strain>
    </source>
</reference>
<evidence type="ECO:0000313" key="2">
    <source>
        <dbReference type="EMBL" id="MDX8475422.1"/>
    </source>
</evidence>
<dbReference type="EMBL" id="JAVIIZ010000019">
    <property type="protein sequence ID" value="MDX8475422.1"/>
    <property type="molecule type" value="Genomic_DNA"/>
</dbReference>
<dbReference type="RefSeq" id="WP_320223083.1">
    <property type="nucleotide sequence ID" value="NZ_JAVIIX010000018.1"/>
</dbReference>
<name>A0ABU4XKZ8_9HYPH</name>
<proteinExistence type="predicted"/>
<sequence>MRQQTKPFVVEKKMSRKLKTDNQKTSIWGKLDLTLRQILQRNEMCPNRGPLQKTSQAGTRRREHHLRYCG</sequence>
<organism evidence="2 3">
    <name type="scientific">Mesorhizobium dulcispinae</name>
    <dbReference type="NCBI Taxonomy" id="3072316"/>
    <lineage>
        <taxon>Bacteria</taxon>
        <taxon>Pseudomonadati</taxon>
        <taxon>Pseudomonadota</taxon>
        <taxon>Alphaproteobacteria</taxon>
        <taxon>Hyphomicrobiales</taxon>
        <taxon>Phyllobacteriaceae</taxon>
        <taxon>Mesorhizobium</taxon>
    </lineage>
</organism>
<protein>
    <submittedName>
        <fullName evidence="2">Uncharacterized protein</fullName>
    </submittedName>
</protein>
<feature type="region of interest" description="Disordered" evidence="1">
    <location>
        <begin position="45"/>
        <end position="70"/>
    </location>
</feature>
<comment type="caution">
    <text evidence="2">The sequence shown here is derived from an EMBL/GenBank/DDBJ whole genome shotgun (WGS) entry which is preliminary data.</text>
</comment>
<evidence type="ECO:0000256" key="1">
    <source>
        <dbReference type="SAM" id="MobiDB-lite"/>
    </source>
</evidence>